<sequence>YYADGLLEGITVQARQSSSFNSKAFPDVLLETVPLPGPPLPERRSLINVPLVDPAIWDTCRTGASLQESQKLPESKLEWTKKEDLRRLHFFAEHVDDVEDFRCLKLVFVVTLQGF</sequence>
<dbReference type="EMBL" id="OA883599">
    <property type="protein sequence ID" value="CAD7279259.1"/>
    <property type="molecule type" value="Genomic_DNA"/>
</dbReference>
<protein>
    <submittedName>
        <fullName evidence="1">Uncharacterized protein</fullName>
    </submittedName>
</protein>
<organism evidence="1">
    <name type="scientific">Notodromas monacha</name>
    <dbReference type="NCBI Taxonomy" id="399045"/>
    <lineage>
        <taxon>Eukaryota</taxon>
        <taxon>Metazoa</taxon>
        <taxon>Ecdysozoa</taxon>
        <taxon>Arthropoda</taxon>
        <taxon>Crustacea</taxon>
        <taxon>Oligostraca</taxon>
        <taxon>Ostracoda</taxon>
        <taxon>Podocopa</taxon>
        <taxon>Podocopida</taxon>
        <taxon>Cypridocopina</taxon>
        <taxon>Cypridoidea</taxon>
        <taxon>Cyprididae</taxon>
        <taxon>Notodromas</taxon>
    </lineage>
</organism>
<dbReference type="EMBL" id="CAJPEX010001562">
    <property type="protein sequence ID" value="CAG0919411.1"/>
    <property type="molecule type" value="Genomic_DNA"/>
</dbReference>
<evidence type="ECO:0000313" key="2">
    <source>
        <dbReference type="Proteomes" id="UP000678499"/>
    </source>
</evidence>
<evidence type="ECO:0000313" key="1">
    <source>
        <dbReference type="EMBL" id="CAD7279259.1"/>
    </source>
</evidence>
<proteinExistence type="predicted"/>
<gene>
    <name evidence="1" type="ORF">NMOB1V02_LOCUS6936</name>
</gene>
<reference evidence="1" key="1">
    <citation type="submission" date="2020-11" db="EMBL/GenBank/DDBJ databases">
        <authorList>
            <person name="Tran Van P."/>
        </authorList>
    </citation>
    <scope>NUCLEOTIDE SEQUENCE</scope>
</reference>
<keyword evidence="2" id="KW-1185">Reference proteome</keyword>
<dbReference type="AlphaFoldDB" id="A0A7R9BRE3"/>
<dbReference type="Proteomes" id="UP000678499">
    <property type="component" value="Unassembled WGS sequence"/>
</dbReference>
<feature type="non-terminal residue" evidence="1">
    <location>
        <position position="115"/>
    </location>
</feature>
<accession>A0A7R9BRE3</accession>
<name>A0A7R9BRE3_9CRUS</name>